<protein>
    <submittedName>
        <fullName evidence="6">Integrase</fullName>
    </submittedName>
</protein>
<evidence type="ECO:0000256" key="1">
    <source>
        <dbReference type="ARBA" id="ARBA00022908"/>
    </source>
</evidence>
<dbReference type="Gene3D" id="1.10.150.130">
    <property type="match status" value="1"/>
</dbReference>
<gene>
    <name evidence="6" type="ORF">ACFFF8_10625</name>
</gene>
<keyword evidence="3" id="KW-0233">DNA recombination</keyword>
<dbReference type="InterPro" id="IPR013762">
    <property type="entry name" value="Integrase-like_cat_sf"/>
</dbReference>
<dbReference type="SUPFAM" id="SSF56349">
    <property type="entry name" value="DNA breaking-rejoining enzymes"/>
    <property type="match status" value="1"/>
</dbReference>
<keyword evidence="2 4" id="KW-0238">DNA-binding</keyword>
<dbReference type="RefSeq" id="WP_267221491.1">
    <property type="nucleotide sequence ID" value="NZ_JAPCWC010000010.1"/>
</dbReference>
<dbReference type="InterPro" id="IPR010998">
    <property type="entry name" value="Integrase_recombinase_N"/>
</dbReference>
<dbReference type="SUPFAM" id="SSF47823">
    <property type="entry name" value="lambda integrase-like, N-terminal domain"/>
    <property type="match status" value="1"/>
</dbReference>
<sequence length="350" mass="37061">MDRIVSIYAPGEANVPVRGSGQAADRLAQVIALVREHAGATDADLRSALEARAPASLKALVNDFSDYRAFVVRMESPIDGRRLLPADPAEVLAYVQDCRAHGQKPATIRRRLASLRALHGLAGLADPTGSPQLRAMLKELAGQGVAAPLQVSSRKPAFTLEILLEACEETPPGLRDAALLAVACEAGLKVSQVLALAARQVVPGAEGQGLLRLAGAPERVLTGETFQRVDRWCRAAGIAEGALFRRVAVVRAKGREGRSPVPLAKLAWNARAGDGHLGERQARTARTDYVVGEHGLTAAAVRDIVRKVAGRAADLGLVALHGREREAAIAALRLQSLWCRGASDEAVRGD</sequence>
<dbReference type="PROSITE" id="PS51900">
    <property type="entry name" value="CB"/>
    <property type="match status" value="1"/>
</dbReference>
<dbReference type="Gene3D" id="1.10.443.10">
    <property type="entry name" value="Intergrase catalytic core"/>
    <property type="match status" value="1"/>
</dbReference>
<name>A0ABV6S7M0_9SPHN</name>
<dbReference type="InterPro" id="IPR044068">
    <property type="entry name" value="CB"/>
</dbReference>
<keyword evidence="7" id="KW-1185">Reference proteome</keyword>
<evidence type="ECO:0000256" key="2">
    <source>
        <dbReference type="ARBA" id="ARBA00023125"/>
    </source>
</evidence>
<dbReference type="Proteomes" id="UP001589858">
    <property type="component" value="Unassembled WGS sequence"/>
</dbReference>
<evidence type="ECO:0000256" key="4">
    <source>
        <dbReference type="PROSITE-ProRule" id="PRU01248"/>
    </source>
</evidence>
<accession>A0ABV6S7M0</accession>
<comment type="caution">
    <text evidence="6">The sequence shown here is derived from an EMBL/GenBank/DDBJ whole genome shotgun (WGS) entry which is preliminary data.</text>
</comment>
<dbReference type="InterPro" id="IPR011010">
    <property type="entry name" value="DNA_brk_join_enz"/>
</dbReference>
<evidence type="ECO:0000259" key="5">
    <source>
        <dbReference type="PROSITE" id="PS51900"/>
    </source>
</evidence>
<evidence type="ECO:0000313" key="6">
    <source>
        <dbReference type="EMBL" id="MFC0685051.1"/>
    </source>
</evidence>
<reference evidence="6 7" key="1">
    <citation type="submission" date="2024-09" db="EMBL/GenBank/DDBJ databases">
        <authorList>
            <person name="Sun Q."/>
            <person name="Mori K."/>
        </authorList>
    </citation>
    <scope>NUCLEOTIDE SEQUENCE [LARGE SCALE GENOMIC DNA]</scope>
    <source>
        <strain evidence="6 7">CICC 11035S</strain>
    </source>
</reference>
<proteinExistence type="predicted"/>
<evidence type="ECO:0000256" key="3">
    <source>
        <dbReference type="ARBA" id="ARBA00023172"/>
    </source>
</evidence>
<evidence type="ECO:0000313" key="7">
    <source>
        <dbReference type="Proteomes" id="UP001589858"/>
    </source>
</evidence>
<organism evidence="6 7">
    <name type="scientific">Novosphingobium clariflavum</name>
    <dbReference type="NCBI Taxonomy" id="2029884"/>
    <lineage>
        <taxon>Bacteria</taxon>
        <taxon>Pseudomonadati</taxon>
        <taxon>Pseudomonadota</taxon>
        <taxon>Alphaproteobacteria</taxon>
        <taxon>Sphingomonadales</taxon>
        <taxon>Sphingomonadaceae</taxon>
        <taxon>Novosphingobium</taxon>
    </lineage>
</organism>
<feature type="domain" description="Core-binding (CB)" evidence="5">
    <location>
        <begin position="40"/>
        <end position="123"/>
    </location>
</feature>
<dbReference type="EMBL" id="JBHLTM010000036">
    <property type="protein sequence ID" value="MFC0685051.1"/>
    <property type="molecule type" value="Genomic_DNA"/>
</dbReference>
<keyword evidence="1" id="KW-0229">DNA integration</keyword>